<evidence type="ECO:0000256" key="9">
    <source>
        <dbReference type="ARBA" id="ARBA00023157"/>
    </source>
</evidence>
<comment type="caution">
    <text evidence="16">The sequence shown here is derived from an EMBL/GenBank/DDBJ whole genome shotgun (WGS) entry which is preliminary data.</text>
</comment>
<dbReference type="Proteomes" id="UP000578531">
    <property type="component" value="Unassembled WGS sequence"/>
</dbReference>
<dbReference type="RefSeq" id="XP_037165919.1">
    <property type="nucleotide sequence ID" value="XM_037307279.1"/>
</dbReference>
<evidence type="ECO:0000313" key="16">
    <source>
        <dbReference type="EMBL" id="KAF6236580.1"/>
    </source>
</evidence>
<evidence type="ECO:0000256" key="6">
    <source>
        <dbReference type="ARBA" id="ARBA00022729"/>
    </source>
</evidence>
<keyword evidence="12" id="KW-0326">Glycosidase</keyword>
<keyword evidence="11" id="KW-0119">Carbohydrate metabolism</keyword>
<feature type="chain" id="PRO_5034836719" description="alpha-amylase" evidence="14">
    <location>
        <begin position="19"/>
        <end position="1085"/>
    </location>
</feature>
<feature type="domain" description="Glycosyl hydrolase family 13 catalytic" evidence="15">
    <location>
        <begin position="31"/>
        <end position="385"/>
    </location>
</feature>
<dbReference type="EC" id="3.2.1.1" evidence="4"/>
<feature type="region of interest" description="Disordered" evidence="13">
    <location>
        <begin position="997"/>
        <end position="1061"/>
    </location>
</feature>
<dbReference type="PANTHER" id="PTHR10357">
    <property type="entry name" value="ALPHA-AMYLASE FAMILY MEMBER"/>
    <property type="match status" value="1"/>
</dbReference>
<accession>A0A8H6FXJ1</accession>
<evidence type="ECO:0000256" key="11">
    <source>
        <dbReference type="ARBA" id="ARBA00023277"/>
    </source>
</evidence>
<comment type="similarity">
    <text evidence="3">Belongs to the glycosyl hydrolase 13 family.</text>
</comment>
<comment type="cofactor">
    <cofactor evidence="2">
        <name>Ca(2+)</name>
        <dbReference type="ChEBI" id="CHEBI:29108"/>
    </cofactor>
</comment>
<dbReference type="CDD" id="cd11319">
    <property type="entry name" value="AmyAc_euk_AmyA"/>
    <property type="match status" value="1"/>
</dbReference>
<dbReference type="Gene3D" id="3.20.20.80">
    <property type="entry name" value="Glycosidases"/>
    <property type="match status" value="1"/>
</dbReference>
<feature type="compositionally biased region" description="Pro residues" evidence="13">
    <location>
        <begin position="999"/>
        <end position="1033"/>
    </location>
</feature>
<feature type="region of interest" description="Disordered" evidence="13">
    <location>
        <begin position="540"/>
        <end position="559"/>
    </location>
</feature>
<feature type="region of interest" description="Disordered" evidence="13">
    <location>
        <begin position="511"/>
        <end position="534"/>
    </location>
</feature>
<evidence type="ECO:0000256" key="3">
    <source>
        <dbReference type="ARBA" id="ARBA00008061"/>
    </source>
</evidence>
<dbReference type="GO" id="GO:0004556">
    <property type="term" value="F:alpha-amylase activity"/>
    <property type="evidence" value="ECO:0007669"/>
    <property type="project" value="UniProtKB-EC"/>
</dbReference>
<dbReference type="Pfam" id="PF09260">
    <property type="entry name" value="A_amylase_dom_C"/>
    <property type="match status" value="1"/>
</dbReference>
<keyword evidence="5" id="KW-0479">Metal-binding</keyword>
<dbReference type="Pfam" id="PF00128">
    <property type="entry name" value="Alpha-amylase"/>
    <property type="match status" value="1"/>
</dbReference>
<dbReference type="InterPro" id="IPR017853">
    <property type="entry name" value="GH"/>
</dbReference>
<keyword evidence="17" id="KW-1185">Reference proteome</keyword>
<name>A0A8H6FXJ1_9LECA</name>
<sequence length="1085" mass="112441">MALAILVVLYAYLGLAAALSKEEWRSQSIYQLLTDRYAQTNGSTAPCGNLGDYCGGSWQGITNNLDYIQDMGFTAIWISPITEQIPGITYEGAAYHGFWPQQINQVNSNFGTAADLKDLSNALHQRGMYLMVDMVTNDMAWNGNYTTVDFSIYDVFNDSSYYHPYCPITDYQNSSNAVECWSGDQHISLPDLATENSVVLSKWEAWVSNITKTYGIDGIRLDACLEQNQQFFTSFESAAGMYVICEVYDYPIPKVCDYQNYVSGLLNFPVWYLITDAFGSISGSITNLYNGITEMQGNCTDVSLLGNFVENHDVDRLPYTVEDIGLDQNAIAFAMLNDGIPIIYAGEEQHYSGGSPPADRETTWTSGYNTTTIYYQLIKKINALRACLINNDATYLTTESVPFFLDTQVLAVKKGSTPAAQLVGVYNNRGTGAASYTINMENTGWTAGDLVYEIYTEQTVTVATDNTLPVYMYGGQPRMYYLQSSFQCPCADSTNVCLPSISATTATPTSTSIVLPTTTTPSTSTSTVLPTSTIASSSVETSSSVLGSSSSSPVLTSSTTTAIPTSTITTSSIETSSSIPGSPSSSAISSSSTTTAIPTSTITTSSIEPSSSVPGSSSSLPVLSSSTTIAVPTSTIATTSIEPSSSVPGSSSSSAISSSSTTSSTEVSSSVPGSSNSSPVLSSSTTTAIPTSTIATSSIGTSSYVPGSSSSSAVPSSSTTSSAEALSSVPGSSSSSAVLPSSTISSAEASILPFSSSQITSSVTSVSGNSLTIPASASLSATVSSSAAPAPATAAPICPSADGSTFTSNGQDFVVGCGIASDQAYFTRITGTDIADCVHICTTFTGTPVCEAVTYSDGFCYLKSDPGAVYNEAGSDSAFVISTLNGPETIASGYLSGNISQSNPACPDANGNTFEFNGYVYVVGCSIDNYVVDISTAPGADLATCVESCISFSGTQSCAAVTYNNGSCHFKASVGTVFPATGAETAFIIANNATGNPVALPPSPPRPSPPSPGNPSPPPNPNVPPGPPSPGNPSLPSNPNVSPGPLSPGNPSLPPNPTGTYTVSYGSEIVVYVPLESECSTAGSI</sequence>
<protein>
    <recommendedName>
        <fullName evidence="4">alpha-amylase</fullName>
        <ecNumber evidence="4">3.2.1.1</ecNumber>
    </recommendedName>
</protein>
<proteinExistence type="inferred from homology"/>
<comment type="catalytic activity">
    <reaction evidence="1">
        <text>Endohydrolysis of (1-&gt;4)-alpha-D-glucosidic linkages in polysaccharides containing three or more (1-&gt;4)-alpha-linked D-glucose units.</text>
        <dbReference type="EC" id="3.2.1.1"/>
    </reaction>
</comment>
<evidence type="ECO:0000256" key="10">
    <source>
        <dbReference type="ARBA" id="ARBA00023180"/>
    </source>
</evidence>
<keyword evidence="6 14" id="KW-0732">Signal</keyword>
<dbReference type="EMBL" id="JACCJC010000018">
    <property type="protein sequence ID" value="KAF6236580.1"/>
    <property type="molecule type" value="Genomic_DNA"/>
</dbReference>
<evidence type="ECO:0000256" key="13">
    <source>
        <dbReference type="SAM" id="MobiDB-lite"/>
    </source>
</evidence>
<evidence type="ECO:0000259" key="15">
    <source>
        <dbReference type="SMART" id="SM00642"/>
    </source>
</evidence>
<evidence type="ECO:0000256" key="12">
    <source>
        <dbReference type="ARBA" id="ARBA00023295"/>
    </source>
</evidence>
<feature type="compositionally biased region" description="Low complexity" evidence="13">
    <location>
        <begin position="1034"/>
        <end position="1044"/>
    </location>
</feature>
<feature type="signal peptide" evidence="14">
    <location>
        <begin position="1"/>
        <end position="18"/>
    </location>
</feature>
<evidence type="ECO:0000313" key="17">
    <source>
        <dbReference type="Proteomes" id="UP000578531"/>
    </source>
</evidence>
<keyword evidence="7" id="KW-0378">Hydrolase</keyword>
<dbReference type="FunFam" id="3.20.20.80:FF:000120">
    <property type="entry name" value="Alpha-amylase A"/>
    <property type="match status" value="1"/>
</dbReference>
<dbReference type="InterPro" id="IPR015340">
    <property type="entry name" value="A_amylase_C_dom"/>
</dbReference>
<reference evidence="16 17" key="1">
    <citation type="journal article" date="2020" name="Genomics">
        <title>Complete, high-quality genomes from long-read metagenomic sequencing of two wolf lichen thalli reveals enigmatic genome architecture.</title>
        <authorList>
            <person name="McKenzie S.K."/>
            <person name="Walston R.F."/>
            <person name="Allen J.L."/>
        </authorList>
    </citation>
    <scope>NUCLEOTIDE SEQUENCE [LARGE SCALE GENOMIC DNA]</scope>
    <source>
        <strain evidence="16">WasteWater2</strain>
    </source>
</reference>
<evidence type="ECO:0000256" key="5">
    <source>
        <dbReference type="ARBA" id="ARBA00022723"/>
    </source>
</evidence>
<dbReference type="SUPFAM" id="SSF51011">
    <property type="entry name" value="Glycosyl hydrolase domain"/>
    <property type="match status" value="1"/>
</dbReference>
<dbReference type="PANTHER" id="PTHR10357:SF215">
    <property type="entry name" value="ALPHA-AMYLASE 1"/>
    <property type="match status" value="1"/>
</dbReference>
<dbReference type="InterPro" id="IPR006047">
    <property type="entry name" value="GH13_cat_dom"/>
</dbReference>
<dbReference type="AlphaFoldDB" id="A0A8H6FXJ1"/>
<dbReference type="GeneID" id="59287025"/>
<feature type="region of interest" description="Disordered" evidence="13">
    <location>
        <begin position="639"/>
        <end position="686"/>
    </location>
</feature>
<dbReference type="OrthoDB" id="204980at2759"/>
<dbReference type="InterPro" id="IPR013780">
    <property type="entry name" value="Glyco_hydro_b"/>
</dbReference>
<dbReference type="Gene3D" id="2.60.40.1180">
    <property type="entry name" value="Golgi alpha-mannosidase II"/>
    <property type="match status" value="1"/>
</dbReference>
<dbReference type="SMART" id="SM00642">
    <property type="entry name" value="Aamy"/>
    <property type="match status" value="1"/>
</dbReference>
<dbReference type="GO" id="GO:0016052">
    <property type="term" value="P:carbohydrate catabolic process"/>
    <property type="evidence" value="ECO:0007669"/>
    <property type="project" value="InterPro"/>
</dbReference>
<dbReference type="GO" id="GO:0005509">
    <property type="term" value="F:calcium ion binding"/>
    <property type="evidence" value="ECO:0007669"/>
    <property type="project" value="InterPro"/>
</dbReference>
<evidence type="ECO:0000256" key="8">
    <source>
        <dbReference type="ARBA" id="ARBA00022837"/>
    </source>
</evidence>
<dbReference type="SUPFAM" id="SSF51445">
    <property type="entry name" value="(Trans)glycosidases"/>
    <property type="match status" value="1"/>
</dbReference>
<gene>
    <name evidence="16" type="ORF">HO173_005361</name>
</gene>
<keyword evidence="10" id="KW-0325">Glycoprotein</keyword>
<evidence type="ECO:0000256" key="7">
    <source>
        <dbReference type="ARBA" id="ARBA00022801"/>
    </source>
</evidence>
<evidence type="ECO:0000256" key="1">
    <source>
        <dbReference type="ARBA" id="ARBA00000548"/>
    </source>
</evidence>
<evidence type="ECO:0000256" key="2">
    <source>
        <dbReference type="ARBA" id="ARBA00001913"/>
    </source>
</evidence>
<feature type="region of interest" description="Disordered" evidence="13">
    <location>
        <begin position="566"/>
        <end position="624"/>
    </location>
</feature>
<evidence type="ECO:0000256" key="14">
    <source>
        <dbReference type="SAM" id="SignalP"/>
    </source>
</evidence>
<keyword evidence="9" id="KW-1015">Disulfide bond</keyword>
<feature type="compositionally biased region" description="Pro residues" evidence="13">
    <location>
        <begin position="1045"/>
        <end position="1057"/>
    </location>
</feature>
<keyword evidence="8" id="KW-0106">Calcium</keyword>
<organism evidence="16 17">
    <name type="scientific">Letharia columbiana</name>
    <dbReference type="NCBI Taxonomy" id="112416"/>
    <lineage>
        <taxon>Eukaryota</taxon>
        <taxon>Fungi</taxon>
        <taxon>Dikarya</taxon>
        <taxon>Ascomycota</taxon>
        <taxon>Pezizomycotina</taxon>
        <taxon>Lecanoromycetes</taxon>
        <taxon>OSLEUM clade</taxon>
        <taxon>Lecanoromycetidae</taxon>
        <taxon>Lecanorales</taxon>
        <taxon>Lecanorineae</taxon>
        <taxon>Parmeliaceae</taxon>
        <taxon>Letharia</taxon>
    </lineage>
</organism>
<evidence type="ECO:0000256" key="4">
    <source>
        <dbReference type="ARBA" id="ARBA00012595"/>
    </source>
</evidence>
<feature type="region of interest" description="Disordered" evidence="13">
    <location>
        <begin position="700"/>
        <end position="738"/>
    </location>
</feature>